<reference evidence="1" key="2">
    <citation type="journal article" date="2015" name="Fish Shellfish Immunol.">
        <title>Early steps in the European eel (Anguilla anguilla)-Vibrio vulnificus interaction in the gills: Role of the RtxA13 toxin.</title>
        <authorList>
            <person name="Callol A."/>
            <person name="Pajuelo D."/>
            <person name="Ebbesson L."/>
            <person name="Teles M."/>
            <person name="MacKenzie S."/>
            <person name="Amaro C."/>
        </authorList>
    </citation>
    <scope>NUCLEOTIDE SEQUENCE</scope>
</reference>
<protein>
    <submittedName>
        <fullName evidence="1">Uncharacterized protein</fullName>
    </submittedName>
</protein>
<name>A0A0E9WWY0_ANGAN</name>
<proteinExistence type="predicted"/>
<evidence type="ECO:0000313" key="1">
    <source>
        <dbReference type="EMBL" id="JAH94962.1"/>
    </source>
</evidence>
<sequence>MSYTQNSYDTGSVFLGEGGSGWRHATAQLSKQTSENRRVSRLFPLAVHALRSLLGCSGAGRPSASLSYSIKKSNLKKVFFWDWTT</sequence>
<dbReference type="EMBL" id="GBXM01013615">
    <property type="protein sequence ID" value="JAH94962.1"/>
    <property type="molecule type" value="Transcribed_RNA"/>
</dbReference>
<organism evidence="1">
    <name type="scientific">Anguilla anguilla</name>
    <name type="common">European freshwater eel</name>
    <name type="synonym">Muraena anguilla</name>
    <dbReference type="NCBI Taxonomy" id="7936"/>
    <lineage>
        <taxon>Eukaryota</taxon>
        <taxon>Metazoa</taxon>
        <taxon>Chordata</taxon>
        <taxon>Craniata</taxon>
        <taxon>Vertebrata</taxon>
        <taxon>Euteleostomi</taxon>
        <taxon>Actinopterygii</taxon>
        <taxon>Neopterygii</taxon>
        <taxon>Teleostei</taxon>
        <taxon>Anguilliformes</taxon>
        <taxon>Anguillidae</taxon>
        <taxon>Anguilla</taxon>
    </lineage>
</organism>
<dbReference type="AlphaFoldDB" id="A0A0E9WWY0"/>
<reference evidence="1" key="1">
    <citation type="submission" date="2014-11" db="EMBL/GenBank/DDBJ databases">
        <authorList>
            <person name="Amaro Gonzalez C."/>
        </authorList>
    </citation>
    <scope>NUCLEOTIDE SEQUENCE</scope>
</reference>
<accession>A0A0E9WWY0</accession>